<evidence type="ECO:0000256" key="2">
    <source>
        <dbReference type="ARBA" id="ARBA00022512"/>
    </source>
</evidence>
<dbReference type="RefSeq" id="WP_101638226.1">
    <property type="nucleotide sequence ID" value="NZ_PKHA01000007.1"/>
</dbReference>
<keyword evidence="5" id="KW-0106">Calcium</keyword>
<keyword evidence="8" id="KW-0472">Membrane</keyword>
<feature type="compositionally biased region" description="Basic and acidic residues" evidence="7">
    <location>
        <begin position="1101"/>
        <end position="1124"/>
    </location>
</feature>
<feature type="compositionally biased region" description="Polar residues" evidence="7">
    <location>
        <begin position="1355"/>
        <end position="1371"/>
    </location>
</feature>
<organism evidence="10 11">
    <name type="scientific">Actinomyces urogenitalis</name>
    <dbReference type="NCBI Taxonomy" id="103621"/>
    <lineage>
        <taxon>Bacteria</taxon>
        <taxon>Bacillati</taxon>
        <taxon>Actinomycetota</taxon>
        <taxon>Actinomycetes</taxon>
        <taxon>Actinomycetales</taxon>
        <taxon>Actinomycetaceae</taxon>
        <taxon>Actinomyces</taxon>
    </lineage>
</organism>
<evidence type="ECO:0000259" key="9">
    <source>
        <dbReference type="PROSITE" id="PS50847"/>
    </source>
</evidence>
<dbReference type="PANTHER" id="PTHR37467:SF1">
    <property type="entry name" value="EXPORTED CALCIUM-BINDING GLYCOPROTEIN"/>
    <property type="match status" value="1"/>
</dbReference>
<evidence type="ECO:0000256" key="5">
    <source>
        <dbReference type="ARBA" id="ARBA00022837"/>
    </source>
</evidence>
<protein>
    <recommendedName>
        <fullName evidence="9">Gram-positive cocci surface proteins LPxTG domain-containing protein</fullName>
    </recommendedName>
</protein>
<feature type="region of interest" description="Disordered" evidence="7">
    <location>
        <begin position="813"/>
        <end position="877"/>
    </location>
</feature>
<feature type="compositionally biased region" description="Basic and acidic residues" evidence="7">
    <location>
        <begin position="1215"/>
        <end position="1238"/>
    </location>
</feature>
<evidence type="ECO:0000313" key="10">
    <source>
        <dbReference type="EMBL" id="PKY98436.1"/>
    </source>
</evidence>
<comment type="subcellular location">
    <subcellularLocation>
        <location evidence="1">Secreted</location>
    </subcellularLocation>
</comment>
<dbReference type="Pfam" id="PF18884">
    <property type="entry name" value="TSP3_bac"/>
    <property type="match status" value="11"/>
</dbReference>
<dbReference type="Pfam" id="PF18957">
    <property type="entry name" value="RibLong"/>
    <property type="match status" value="4"/>
</dbReference>
<feature type="compositionally biased region" description="Basic and acidic residues" evidence="7">
    <location>
        <begin position="1077"/>
        <end position="1089"/>
    </location>
</feature>
<sequence length="1411" mass="147581">MRSSLDVPRKSVLLTRRSKTAAAMGAVALVLGVGAGVAVPVLTSLSPAAVAAVTPGNSVAPEIDGVNVIESGTTDKNAQHSVNGKVVLQTSGHGGEIDNTAVATPLENVRVYAQWYEKDGSASPIYTGTTAADGTYSIVMKDFVKHDGTTVSFDADPNLPQGEKWRVWAKTPEGTYLWYSWEESQLGPQSSIMDTAFGAGNLVGSDQLTGFNFIYAPKTDAVMHDMAHAREAKAVSGEQGYISGEVYWNNRANPGATTMDMVTARDSGDTAARHIKVVGSYLSDYALTRIYADGPAAIGTNDIRGLGWNDSKEAALQAWIKEQIKAEGVDKWIAETVTTTTDDNGQYRLQFNGTYGKAYNDRGYNDRVLLASNLYSDALLPDNVATAEGMTPGKAKYSDLFNRVASSPEVGSWYRNETDKKARSIDKTPKHVNFDWAYVSLEGVDRYGVTTPYYGNKFAFDDAGTSWTGFIYNTTTAPGASMQNIVRAKFALSLDELSFDVTPYDSFGNFASSGDTVKTVTTGLPSADLGNNRYQIAWFDPEGKEVKACNIAIPDNTGTLASCGFEAPNVKEATTYTARLYAIDTEGERGSYPMSQDAFTVLPKTTDYDPVYKDDTKVVQGSSTTIPVPTFDDPRTKDVVETNATPKDTTFEQDGTDVTLPDGTKGAFPGTIVVNDDGSIEVTPNADASLGSYQVPVKVTYVDGSTDTVSVPFEVTERLTNADENDPSYEGVSVTKGESVTSESPKNSDGSEVPSGSEFSIPADFKAPEGTTVSVDKTTGKVTVKTSDGTPVGEIKVPVTVTYPDKTTDSTSVTVTVKDAAPQPSDADENDPSYEGVSVTKGESVTSESPKNSDGSEVPSGSEFSIPADFKAPEGTTVSVDKTTGKVTVKTSDGTPVGEIKVPVTVTYPDKTTDSTSVTVTVKDAAPQPTVDPKPVYADTVVPAGKTTTVTPTNEGDAYPSGTVFAIDPSFQAPGGYTITIDPATGTLSVTVAPAGKDGADAESVTVPVVVTYPDGSNATNDSVNAVIKLDTDGDGQPDVTDPDDDNDGVSDEDEAKNGTDPKNPDTDGDGLNDGDEITRGTDPNKADTDGDGVNDGDEVTGDKNKDWDGDGKGDPTDPTKADSDGDGLNDGDEITRGTDPNKADTDGDGVNDGDEVTGDKNKDWDGDGKGDPTDPTKADSDGDGLNDGDEITRGTDPNKADTDGDGISDGDEVTGDKNKDWDGDGKGDPTDPTKADSDGDGLNDGDEITRGTDPNKADTDGDGISDGNEVSGKDNPFQDGKHDPNGEPGNTDPLNPDTDGDGISDGDEVTGKGNTYDGKPTDPNKADTDGDGVNDGDEVKNGTDPLVPNADGKPSTQPTDQGSQKSSGKTASVKKSLAKTGAAAGLTAVVAAGLAGLGGLLVRRRRTDED</sequence>
<feature type="compositionally biased region" description="Polar residues" evidence="7">
    <location>
        <begin position="841"/>
        <end position="855"/>
    </location>
</feature>
<dbReference type="InterPro" id="IPR053180">
    <property type="entry name" value="Ca-binding_acidic-repeat"/>
</dbReference>
<comment type="caution">
    <text evidence="10">The sequence shown here is derived from an EMBL/GenBank/DDBJ whole genome shotgun (WGS) entry which is preliminary data.</text>
</comment>
<dbReference type="EMBL" id="PKHA01000007">
    <property type="protein sequence ID" value="PKY98436.1"/>
    <property type="molecule type" value="Genomic_DNA"/>
</dbReference>
<proteinExistence type="predicted"/>
<dbReference type="PROSITE" id="PS50847">
    <property type="entry name" value="GRAM_POS_ANCHORING"/>
    <property type="match status" value="1"/>
</dbReference>
<feature type="compositionally biased region" description="Basic and acidic residues" evidence="7">
    <location>
        <begin position="1158"/>
        <end position="1181"/>
    </location>
</feature>
<evidence type="ECO:0000256" key="6">
    <source>
        <dbReference type="ARBA" id="ARBA00023088"/>
    </source>
</evidence>
<feature type="compositionally biased region" description="Basic and acidic residues" evidence="7">
    <location>
        <begin position="1134"/>
        <end position="1146"/>
    </location>
</feature>
<keyword evidence="8" id="KW-1133">Transmembrane helix</keyword>
<dbReference type="InterPro" id="IPR019931">
    <property type="entry name" value="LPXTG_anchor"/>
</dbReference>
<evidence type="ECO:0000256" key="7">
    <source>
        <dbReference type="SAM" id="MobiDB-lite"/>
    </source>
</evidence>
<reference evidence="10 11" key="1">
    <citation type="submission" date="2017-12" db="EMBL/GenBank/DDBJ databases">
        <title>Phylogenetic diversity of female urinary microbiome.</title>
        <authorList>
            <person name="Thomas-White K."/>
            <person name="Wolfe A.J."/>
        </authorList>
    </citation>
    <scope>NUCLEOTIDE SEQUENCE [LARGE SCALE GENOMIC DNA]</scope>
    <source>
        <strain evidence="10 11">UMB0319</strain>
    </source>
</reference>
<keyword evidence="8" id="KW-0812">Transmembrane</keyword>
<dbReference type="InterPro" id="IPR044055">
    <property type="entry name" value="RibLong"/>
</dbReference>
<dbReference type="Proteomes" id="UP000234778">
    <property type="component" value="Unassembled WGS sequence"/>
</dbReference>
<keyword evidence="4" id="KW-0732">Signal</keyword>
<keyword evidence="3" id="KW-0964">Secreted</keyword>
<feature type="region of interest" description="Disordered" evidence="7">
    <location>
        <begin position="1029"/>
        <end position="1380"/>
    </location>
</feature>
<feature type="compositionally biased region" description="Acidic residues" evidence="7">
    <location>
        <begin position="1067"/>
        <end position="1076"/>
    </location>
</feature>
<feature type="domain" description="Gram-positive cocci surface proteins LPxTG" evidence="9">
    <location>
        <begin position="1378"/>
        <end position="1411"/>
    </location>
</feature>
<feature type="compositionally biased region" description="Polar residues" evidence="7">
    <location>
        <begin position="736"/>
        <end position="750"/>
    </location>
</feature>
<feature type="compositionally biased region" description="Basic and acidic residues" evidence="7">
    <location>
        <begin position="1191"/>
        <end position="1203"/>
    </location>
</feature>
<keyword evidence="2" id="KW-0134">Cell wall</keyword>
<feature type="compositionally biased region" description="Acidic residues" evidence="7">
    <location>
        <begin position="1090"/>
        <end position="1100"/>
    </location>
</feature>
<evidence type="ECO:0000256" key="1">
    <source>
        <dbReference type="ARBA" id="ARBA00004613"/>
    </source>
</evidence>
<evidence type="ECO:0000256" key="4">
    <source>
        <dbReference type="ARBA" id="ARBA00022729"/>
    </source>
</evidence>
<feature type="compositionally biased region" description="Basic and acidic residues" evidence="7">
    <location>
        <begin position="1248"/>
        <end position="1260"/>
    </location>
</feature>
<feature type="region of interest" description="Disordered" evidence="7">
    <location>
        <begin position="718"/>
        <end position="772"/>
    </location>
</feature>
<feature type="compositionally biased region" description="Acidic residues" evidence="7">
    <location>
        <begin position="1299"/>
        <end position="1309"/>
    </location>
</feature>
<dbReference type="NCBIfam" id="NF038186">
    <property type="entry name" value="YPDG_rpt"/>
    <property type="match status" value="4"/>
</dbReference>
<dbReference type="InterPro" id="IPR059100">
    <property type="entry name" value="TSP3_bac"/>
</dbReference>
<dbReference type="GeneID" id="81708777"/>
<accession>A0A2I1KS29</accession>
<evidence type="ECO:0000256" key="8">
    <source>
        <dbReference type="SAM" id="Phobius"/>
    </source>
</evidence>
<gene>
    <name evidence="10" type="ORF">CYJ26_07520</name>
</gene>
<feature type="compositionally biased region" description="Acidic residues" evidence="7">
    <location>
        <begin position="1204"/>
        <end position="1214"/>
    </location>
</feature>
<keyword evidence="6" id="KW-0572">Peptidoglycan-anchor</keyword>
<feature type="compositionally biased region" description="Basic and acidic residues" evidence="7">
    <location>
        <begin position="1056"/>
        <end position="1066"/>
    </location>
</feature>
<feature type="compositionally biased region" description="Acidic residues" evidence="7">
    <location>
        <begin position="1033"/>
        <end position="1055"/>
    </location>
</feature>
<evidence type="ECO:0000256" key="3">
    <source>
        <dbReference type="ARBA" id="ARBA00022525"/>
    </source>
</evidence>
<feature type="compositionally biased region" description="Basic and acidic residues" evidence="7">
    <location>
        <begin position="1320"/>
        <end position="1329"/>
    </location>
</feature>
<evidence type="ECO:0000313" key="11">
    <source>
        <dbReference type="Proteomes" id="UP000234778"/>
    </source>
</evidence>
<feature type="compositionally biased region" description="Acidic residues" evidence="7">
    <location>
        <begin position="1147"/>
        <end position="1157"/>
    </location>
</feature>
<dbReference type="PANTHER" id="PTHR37467">
    <property type="entry name" value="EXPORTED CALCIUM-BINDING GLYCOPROTEIN-RELATED"/>
    <property type="match status" value="1"/>
</dbReference>
<name>A0A2I1KS29_9ACTO</name>
<feature type="transmembrane region" description="Helical" evidence="8">
    <location>
        <begin position="1383"/>
        <end position="1403"/>
    </location>
</feature>